<evidence type="ECO:0000313" key="3">
    <source>
        <dbReference type="EMBL" id="TNN50244.1"/>
    </source>
</evidence>
<dbReference type="SUPFAM" id="SSF49785">
    <property type="entry name" value="Galactose-binding domain-like"/>
    <property type="match status" value="1"/>
</dbReference>
<dbReference type="AlphaFoldDB" id="A0A4Z2GC08"/>
<feature type="compositionally biased region" description="Low complexity" evidence="1">
    <location>
        <begin position="1"/>
        <end position="19"/>
    </location>
</feature>
<dbReference type="PANTHER" id="PTHR33906">
    <property type="entry name" value="INTRAFLAGELLAR TRANSPORT PROTEIN 25 HOMOLOG"/>
    <property type="match status" value="1"/>
</dbReference>
<dbReference type="GO" id="GO:0042073">
    <property type="term" value="P:intraciliary transport"/>
    <property type="evidence" value="ECO:0007669"/>
    <property type="project" value="InterPro"/>
</dbReference>
<dbReference type="GO" id="GO:0005813">
    <property type="term" value="C:centrosome"/>
    <property type="evidence" value="ECO:0007669"/>
    <property type="project" value="TreeGrafter"/>
</dbReference>
<dbReference type="GO" id="GO:0030992">
    <property type="term" value="C:intraciliary transport particle B"/>
    <property type="evidence" value="ECO:0007669"/>
    <property type="project" value="InterPro"/>
</dbReference>
<dbReference type="Proteomes" id="UP000314294">
    <property type="component" value="Unassembled WGS sequence"/>
</dbReference>
<dbReference type="OrthoDB" id="271080at2759"/>
<organism evidence="3 4">
    <name type="scientific">Liparis tanakae</name>
    <name type="common">Tanaka's snailfish</name>
    <dbReference type="NCBI Taxonomy" id="230148"/>
    <lineage>
        <taxon>Eukaryota</taxon>
        <taxon>Metazoa</taxon>
        <taxon>Chordata</taxon>
        <taxon>Craniata</taxon>
        <taxon>Vertebrata</taxon>
        <taxon>Euteleostomi</taxon>
        <taxon>Actinopterygii</taxon>
        <taxon>Neopterygii</taxon>
        <taxon>Teleostei</taxon>
        <taxon>Neoteleostei</taxon>
        <taxon>Acanthomorphata</taxon>
        <taxon>Eupercaria</taxon>
        <taxon>Perciformes</taxon>
        <taxon>Cottioidei</taxon>
        <taxon>Cottales</taxon>
        <taxon>Liparidae</taxon>
        <taxon>Liparis</taxon>
    </lineage>
</organism>
<name>A0A4Z2GC08_9TELE</name>
<protein>
    <submittedName>
        <fullName evidence="3">Intraflagellar transport protein 25</fullName>
    </submittedName>
</protein>
<evidence type="ECO:0000313" key="4">
    <source>
        <dbReference type="Proteomes" id="UP000314294"/>
    </source>
</evidence>
<keyword evidence="3" id="KW-0966">Cell projection</keyword>
<comment type="caution">
    <text evidence="3">The sequence shown here is derived from an EMBL/GenBank/DDBJ whole genome shotgun (WGS) entry which is preliminary data.</text>
</comment>
<dbReference type="Gene3D" id="2.60.120.260">
    <property type="entry name" value="Galactose-binding domain-like"/>
    <property type="match status" value="1"/>
</dbReference>
<sequence>MIDSSLSSAGAKVVVASSSDENHPPENITDGNTNTFWMSTGMFPQELIVRFADSTQLSAVTVDCYNVKHLKIEKNSSQTVSQFEPVTEQAPSHAFACFPPSSARPSSSALSSFRLRSSSWFFLCTCR</sequence>
<dbReference type="InterPro" id="IPR033558">
    <property type="entry name" value="IFT25"/>
</dbReference>
<reference evidence="3 4" key="1">
    <citation type="submission" date="2019-03" db="EMBL/GenBank/DDBJ databases">
        <title>First draft genome of Liparis tanakae, snailfish: a comprehensive survey of snailfish specific genes.</title>
        <authorList>
            <person name="Kim W."/>
            <person name="Song I."/>
            <person name="Jeong J.-H."/>
            <person name="Kim D."/>
            <person name="Kim S."/>
            <person name="Ryu S."/>
            <person name="Song J.Y."/>
            <person name="Lee S.K."/>
        </authorList>
    </citation>
    <scope>NUCLEOTIDE SEQUENCE [LARGE SCALE GENOMIC DNA]</scope>
    <source>
        <tissue evidence="3">Muscle</tissue>
    </source>
</reference>
<proteinExistence type="predicted"/>
<dbReference type="EMBL" id="SRLO01000625">
    <property type="protein sequence ID" value="TNN50244.1"/>
    <property type="molecule type" value="Genomic_DNA"/>
</dbReference>
<dbReference type="PANTHER" id="PTHR33906:SF1">
    <property type="entry name" value="INTRAFLAGELLAR TRANSPORT PROTEIN 25 HOMOLOG"/>
    <property type="match status" value="1"/>
</dbReference>
<feature type="region of interest" description="Disordered" evidence="1">
    <location>
        <begin position="1"/>
        <end position="33"/>
    </location>
</feature>
<keyword evidence="4" id="KW-1185">Reference proteome</keyword>
<evidence type="ECO:0000259" key="2">
    <source>
        <dbReference type="Pfam" id="PF00754"/>
    </source>
</evidence>
<gene>
    <name evidence="3" type="primary">HSPB11</name>
    <name evidence="3" type="ORF">EYF80_039529</name>
</gene>
<dbReference type="GO" id="GO:0005929">
    <property type="term" value="C:cilium"/>
    <property type="evidence" value="ECO:0007669"/>
    <property type="project" value="TreeGrafter"/>
</dbReference>
<evidence type="ECO:0000256" key="1">
    <source>
        <dbReference type="SAM" id="MobiDB-lite"/>
    </source>
</evidence>
<accession>A0A4Z2GC08</accession>
<keyword evidence="3" id="KW-0969">Cilium</keyword>
<feature type="domain" description="F5/8 type C" evidence="2">
    <location>
        <begin position="15"/>
        <end position="68"/>
    </location>
</feature>
<keyword evidence="3" id="KW-0282">Flagellum</keyword>
<dbReference type="InterPro" id="IPR008979">
    <property type="entry name" value="Galactose-bd-like_sf"/>
</dbReference>
<dbReference type="InterPro" id="IPR000421">
    <property type="entry name" value="FA58C"/>
</dbReference>
<dbReference type="Pfam" id="PF00754">
    <property type="entry name" value="F5_F8_type_C"/>
    <property type="match status" value="1"/>
</dbReference>